<keyword evidence="1" id="KW-0472">Membrane</keyword>
<evidence type="ECO:0000313" key="3">
    <source>
        <dbReference type="Proteomes" id="UP000194946"/>
    </source>
</evidence>
<sequence length="160" mass="18869">MDEYKKSLIDTINWNDIEQLHASVLEISKQCFEYKKICVTLIGGISAALLKFNNDQTLSSSLMTIGCFSLLISFIFFLCDALAYYYQRKNRQQMEKIKSKICLRHNIITYTIKDIKVSFFKSCFNLSMFLYYIIFLVSILDIILFIHNKTFLNYILNKIF</sequence>
<dbReference type="EMBL" id="JOPB01000045">
    <property type="protein sequence ID" value="OUI77608.1"/>
    <property type="molecule type" value="Genomic_DNA"/>
</dbReference>
<name>A0A251ZSH1_9PROT</name>
<dbReference type="Proteomes" id="UP000194946">
    <property type="component" value="Unassembled WGS sequence"/>
</dbReference>
<dbReference type="RefSeq" id="WP_086632790.1">
    <property type="nucleotide sequence ID" value="NZ_JOPB01000045.1"/>
</dbReference>
<accession>A0A251ZSH1</accession>
<keyword evidence="1" id="KW-1133">Transmembrane helix</keyword>
<keyword evidence="1" id="KW-0812">Transmembrane</keyword>
<feature type="transmembrane region" description="Helical" evidence="1">
    <location>
        <begin position="62"/>
        <end position="86"/>
    </location>
</feature>
<reference evidence="3" key="1">
    <citation type="submission" date="2014-06" db="EMBL/GenBank/DDBJ databases">
        <authorList>
            <person name="Winans N.J."/>
            <person name="Newell P.D."/>
            <person name="Douglas A.E."/>
        </authorList>
    </citation>
    <scope>NUCLEOTIDE SEQUENCE [LARGE SCALE GENOMIC DNA]</scope>
    <source>
        <strain evidence="3">DmL_052</strain>
    </source>
</reference>
<comment type="caution">
    <text evidence="2">The sequence shown here is derived from an EMBL/GenBank/DDBJ whole genome shotgun (WGS) entry which is preliminary data.</text>
</comment>
<evidence type="ECO:0000313" key="2">
    <source>
        <dbReference type="EMBL" id="OUI77608.1"/>
    </source>
</evidence>
<gene>
    <name evidence="2" type="ORF">HK18_06500</name>
</gene>
<proteinExistence type="predicted"/>
<evidence type="ECO:0000256" key="1">
    <source>
        <dbReference type="SAM" id="Phobius"/>
    </source>
</evidence>
<feature type="transmembrane region" description="Helical" evidence="1">
    <location>
        <begin position="129"/>
        <end position="147"/>
    </location>
</feature>
<dbReference type="AlphaFoldDB" id="A0A251ZSH1"/>
<organism evidence="2 3">
    <name type="scientific">Commensalibacter intestini</name>
    <dbReference type="NCBI Taxonomy" id="479936"/>
    <lineage>
        <taxon>Bacteria</taxon>
        <taxon>Pseudomonadati</taxon>
        <taxon>Pseudomonadota</taxon>
        <taxon>Alphaproteobacteria</taxon>
        <taxon>Acetobacterales</taxon>
        <taxon>Acetobacteraceae</taxon>
    </lineage>
</organism>
<protein>
    <submittedName>
        <fullName evidence="2">Uncharacterized protein</fullName>
    </submittedName>
</protein>
<keyword evidence="3" id="KW-1185">Reference proteome</keyword>